<gene>
    <name evidence="1" type="ORF">P873_05780</name>
</gene>
<evidence type="ECO:0000313" key="2">
    <source>
        <dbReference type="Proteomes" id="UP000029391"/>
    </source>
</evidence>
<dbReference type="Proteomes" id="UP000029391">
    <property type="component" value="Unassembled WGS sequence"/>
</dbReference>
<reference evidence="1 2" key="1">
    <citation type="submission" date="2013-09" db="EMBL/GenBank/DDBJ databases">
        <title>Genome sequencing of Arenimonas composti.</title>
        <authorList>
            <person name="Chen F."/>
            <person name="Wang G."/>
        </authorList>
    </citation>
    <scope>NUCLEOTIDE SEQUENCE [LARGE SCALE GENOMIC DNA]</scope>
    <source>
        <strain evidence="1 2">TR7-09</strain>
    </source>
</reference>
<comment type="caution">
    <text evidence="1">The sequence shown here is derived from an EMBL/GenBank/DDBJ whole genome shotgun (WGS) entry which is preliminary data.</text>
</comment>
<name>A0A091C202_9GAMM</name>
<protein>
    <submittedName>
        <fullName evidence="1">Uncharacterized protein</fullName>
    </submittedName>
</protein>
<accession>A0A091C202</accession>
<dbReference type="EMBL" id="AWXU01000017">
    <property type="protein sequence ID" value="KFN50670.1"/>
    <property type="molecule type" value="Genomic_DNA"/>
</dbReference>
<proteinExistence type="predicted"/>
<organism evidence="1 2">
    <name type="scientific">Arenimonas composti TR7-09 = DSM 18010</name>
    <dbReference type="NCBI Taxonomy" id="1121013"/>
    <lineage>
        <taxon>Bacteria</taxon>
        <taxon>Pseudomonadati</taxon>
        <taxon>Pseudomonadota</taxon>
        <taxon>Gammaproteobacteria</taxon>
        <taxon>Lysobacterales</taxon>
        <taxon>Lysobacteraceae</taxon>
        <taxon>Arenimonas</taxon>
    </lineage>
</organism>
<dbReference type="AlphaFoldDB" id="A0A091C202"/>
<sequence>MTFDDPCAHDDPVPPLAASVGSGRVQAGLSRMDAPLLAPWTFCLPTPSPVWREDPAWFEFLRAGLRERRGD</sequence>
<keyword evidence="2" id="KW-1185">Reference proteome</keyword>
<dbReference type="RefSeq" id="WP_026817162.1">
    <property type="nucleotide sequence ID" value="NZ_AUFF01000006.1"/>
</dbReference>
<evidence type="ECO:0000313" key="1">
    <source>
        <dbReference type="EMBL" id="KFN50670.1"/>
    </source>
</evidence>
<dbReference type="STRING" id="1121013.GCA_000426365_02178"/>